<feature type="region of interest" description="Disordered" evidence="1">
    <location>
        <begin position="488"/>
        <end position="534"/>
    </location>
</feature>
<feature type="compositionally biased region" description="Basic and acidic residues" evidence="1">
    <location>
        <begin position="323"/>
        <end position="341"/>
    </location>
</feature>
<dbReference type="PANTHER" id="PTHR37241:SF1">
    <property type="entry name" value="NEUROFILAMENT HEAVY PROTEIN"/>
    <property type="match status" value="1"/>
</dbReference>
<dbReference type="EMBL" id="CACSLK010000984">
    <property type="protein sequence ID" value="CAA0806751.1"/>
    <property type="molecule type" value="Genomic_DNA"/>
</dbReference>
<name>A0A9N7MHG9_STRHE</name>
<dbReference type="PANTHER" id="PTHR37241">
    <property type="entry name" value="NEUROFILAMENT HEAVY PROTEIN"/>
    <property type="match status" value="1"/>
</dbReference>
<feature type="region of interest" description="Disordered" evidence="1">
    <location>
        <begin position="234"/>
        <end position="266"/>
    </location>
</feature>
<organism evidence="2 3">
    <name type="scientific">Striga hermonthica</name>
    <name type="common">Purple witchweed</name>
    <name type="synonym">Buchnera hermonthica</name>
    <dbReference type="NCBI Taxonomy" id="68872"/>
    <lineage>
        <taxon>Eukaryota</taxon>
        <taxon>Viridiplantae</taxon>
        <taxon>Streptophyta</taxon>
        <taxon>Embryophyta</taxon>
        <taxon>Tracheophyta</taxon>
        <taxon>Spermatophyta</taxon>
        <taxon>Magnoliopsida</taxon>
        <taxon>eudicotyledons</taxon>
        <taxon>Gunneridae</taxon>
        <taxon>Pentapetalae</taxon>
        <taxon>asterids</taxon>
        <taxon>lamiids</taxon>
        <taxon>Lamiales</taxon>
        <taxon>Orobanchaceae</taxon>
        <taxon>Buchnereae</taxon>
        <taxon>Striga</taxon>
    </lineage>
</organism>
<feature type="compositionally biased region" description="Basic and acidic residues" evidence="1">
    <location>
        <begin position="519"/>
        <end position="528"/>
    </location>
</feature>
<gene>
    <name evidence="2" type="ORF">SHERM_09635</name>
</gene>
<feature type="region of interest" description="Disordered" evidence="1">
    <location>
        <begin position="99"/>
        <end position="197"/>
    </location>
</feature>
<feature type="compositionally biased region" description="Polar residues" evidence="1">
    <location>
        <begin position="165"/>
        <end position="184"/>
    </location>
</feature>
<reference evidence="2" key="1">
    <citation type="submission" date="2019-12" db="EMBL/GenBank/DDBJ databases">
        <authorList>
            <person name="Scholes J."/>
        </authorList>
    </citation>
    <scope>NUCLEOTIDE SEQUENCE</scope>
</reference>
<evidence type="ECO:0000313" key="3">
    <source>
        <dbReference type="Proteomes" id="UP001153555"/>
    </source>
</evidence>
<evidence type="ECO:0000256" key="1">
    <source>
        <dbReference type="SAM" id="MobiDB-lite"/>
    </source>
</evidence>
<protein>
    <submittedName>
        <fullName evidence="2">Uncharacterized protein</fullName>
    </submittedName>
</protein>
<dbReference type="Proteomes" id="UP001153555">
    <property type="component" value="Unassembled WGS sequence"/>
</dbReference>
<comment type="caution">
    <text evidence="2">The sequence shown here is derived from an EMBL/GenBank/DDBJ whole genome shotgun (WGS) entry which is preliminary data.</text>
</comment>
<proteinExistence type="predicted"/>
<accession>A0A9N7MHG9</accession>
<feature type="compositionally biased region" description="Basic and acidic residues" evidence="1">
    <location>
        <begin position="366"/>
        <end position="392"/>
    </location>
</feature>
<evidence type="ECO:0000313" key="2">
    <source>
        <dbReference type="EMBL" id="CAA0806751.1"/>
    </source>
</evidence>
<keyword evidence="3" id="KW-1185">Reference proteome</keyword>
<sequence length="648" mass="72744">MAEYQQSSSRLFSISSCEDRGSFGSLNSEAFEGDEEFYEEIEAPKFVDFTAPDHYCPDDRYWFCGRVGCDQKHEEEMDSEAIYKKFVLRVMAARSPNLRLRKALDRNTTRKSPLSAPPKPSKPRLSRMAIGENGRDRERTVRPVPKPVSTPVMKTKPVSAKYLTTPRNKNCTLNQNPFRSVQNPKSTTDTDKDSKSSRVVAKALVFKSPKKTLIKVKTSVELLRTPTSKLCQGKNKLHISNKSSKSLNRSCSSRQLSGRKVQRKPEEPLCIKSCASQESESGKSIKNKTNRKLSHKSTEGEARLPSMGPPSMQNSGVLALQDDDSKRDLEGSESSRSKVLNEQDNNINSCDGKETVGHNIANDSFQDIREKDDEYMDGDNKENATASDENRMRSKNPKQNGKKIFAMHDQCSQVKKKVTQAQNKILKEGLIASSSVVKLNKPKPTNPKPFRLRTDERGILKEACVEKRTDRLLAHPTQRATSNTLSLKLHGKPHNDIQGLKMPKRQERSKSVASSIAPESEKHQEKKKVIASSPLKSKAMQRLEKFRKISSSVKKYSVRPQGVVSTNNDEMVVSFLIPGQKLDVIHESSPEVLELKRASKTNATSLQCSKNIHTLFEARSSFHEPNLVVFANDSVQKTALNIDLKDLK</sequence>
<dbReference type="AlphaFoldDB" id="A0A9N7MHG9"/>
<dbReference type="OrthoDB" id="785936at2759"/>
<feature type="compositionally biased region" description="Low complexity" evidence="1">
    <location>
        <begin position="240"/>
        <end position="254"/>
    </location>
</feature>
<feature type="region of interest" description="Disordered" evidence="1">
    <location>
        <begin position="280"/>
        <end position="399"/>
    </location>
</feature>
<feature type="compositionally biased region" description="Basic residues" evidence="1">
    <location>
        <begin position="285"/>
        <end position="295"/>
    </location>
</feature>